<dbReference type="EMBL" id="VBSB01000018">
    <property type="protein sequence ID" value="NTY62684.1"/>
    <property type="molecule type" value="Genomic_DNA"/>
</dbReference>
<feature type="domain" description="Glycosyltransferase family 28 N-terminal" evidence="1">
    <location>
        <begin position="3"/>
        <end position="62"/>
    </location>
</feature>
<dbReference type="PANTHER" id="PTHR48050:SF13">
    <property type="entry name" value="STEROL 3-BETA-GLUCOSYLTRANSFERASE UGT80A2"/>
    <property type="match status" value="1"/>
</dbReference>
<evidence type="ECO:0000259" key="2">
    <source>
        <dbReference type="Pfam" id="PF06722"/>
    </source>
</evidence>
<dbReference type="SUPFAM" id="SSF53756">
    <property type="entry name" value="UDP-Glycosyltransferase/glycogen phosphorylase"/>
    <property type="match status" value="1"/>
</dbReference>
<name>A0ABX2K3L8_9MYCO</name>
<dbReference type="InterPro" id="IPR010610">
    <property type="entry name" value="EryCIII-like_C"/>
</dbReference>
<reference evidence="3 4" key="1">
    <citation type="submission" date="2019-05" db="EMBL/GenBank/DDBJ databases">
        <title>Mycolicibacterium sphagni ENV482 genome assembly.</title>
        <authorList>
            <person name="Chen W."/>
            <person name="Faulkner N.W."/>
            <person name="Hyman M.R."/>
        </authorList>
    </citation>
    <scope>NUCLEOTIDE SEQUENCE [LARGE SCALE GENOMIC DNA]</scope>
    <source>
        <strain evidence="3 4">ENV482</strain>
    </source>
</reference>
<sequence length="422" mass="46187">MKFVLATWGSRGDIEPSLAVGRELVRRGHDVTMAVPPDLVGFTEAAGPMAVAFGPNSKGILDAHREFWTCFFRNPWRIRRLIDARVEIAGPLLRGWQEMSTTLMSLADDADLIFTGINFEDAAANVAEYYDIPLATLHYFPLRPNSQVLSFLPKWLGRSAVAAFWWVSWRGTKKVEDTQRRELGLPKSTGSAPRRITQRGSLEIQAYDEACFPGLATEWADYRKQRPFVGTLTLELATESDDEIASWIAAGTPPIFFGFGSIPVESPADTVAMISAACARLGERALVGAAGSDFSDVPHPENVKIVGTMNYATVFPACRAIVHHGGSSTTPIVMRAGVPQLILYWDMVHAVYGAAVKRLKVGTARRFSTATEESLVADLRTILAPDYVDRARELAAKITPASQSAAAAADHLESLVRLRQAR</sequence>
<organism evidence="3 4">
    <name type="scientific">Mycolicibacterium sphagni</name>
    <dbReference type="NCBI Taxonomy" id="1786"/>
    <lineage>
        <taxon>Bacteria</taxon>
        <taxon>Bacillati</taxon>
        <taxon>Actinomycetota</taxon>
        <taxon>Actinomycetes</taxon>
        <taxon>Mycobacteriales</taxon>
        <taxon>Mycobacteriaceae</taxon>
        <taxon>Mycolicibacterium</taxon>
    </lineage>
</organism>
<dbReference type="PANTHER" id="PTHR48050">
    <property type="entry name" value="STEROL 3-BETA-GLUCOSYLTRANSFERASE"/>
    <property type="match status" value="1"/>
</dbReference>
<gene>
    <name evidence="3" type="ORF">FEG63_24425</name>
</gene>
<dbReference type="InterPro" id="IPR002213">
    <property type="entry name" value="UDP_glucos_trans"/>
</dbReference>
<evidence type="ECO:0000313" key="4">
    <source>
        <dbReference type="Proteomes" id="UP000708347"/>
    </source>
</evidence>
<dbReference type="InterPro" id="IPR050426">
    <property type="entry name" value="Glycosyltransferase_28"/>
</dbReference>
<proteinExistence type="predicted"/>
<comment type="caution">
    <text evidence="3">The sequence shown here is derived from an EMBL/GenBank/DDBJ whole genome shotgun (WGS) entry which is preliminary data.</text>
</comment>
<dbReference type="Gene3D" id="3.40.50.2000">
    <property type="entry name" value="Glycogen Phosphorylase B"/>
    <property type="match status" value="2"/>
</dbReference>
<dbReference type="Pfam" id="PF06722">
    <property type="entry name" value="EryCIII-like_C"/>
    <property type="match status" value="1"/>
</dbReference>
<feature type="domain" description="Erythromycin biosynthesis protein CIII-like C-terminal" evidence="2">
    <location>
        <begin position="293"/>
        <end position="398"/>
    </location>
</feature>
<evidence type="ECO:0000313" key="3">
    <source>
        <dbReference type="EMBL" id="NTY62684.1"/>
    </source>
</evidence>
<dbReference type="CDD" id="cd03784">
    <property type="entry name" value="GT1_Gtf-like"/>
    <property type="match status" value="1"/>
</dbReference>
<dbReference type="Pfam" id="PF03033">
    <property type="entry name" value="Glyco_transf_28"/>
    <property type="match status" value="1"/>
</dbReference>
<accession>A0ABX2K3L8</accession>
<protein>
    <submittedName>
        <fullName evidence="3">Glycosyltransferase</fullName>
    </submittedName>
</protein>
<dbReference type="InterPro" id="IPR004276">
    <property type="entry name" value="GlycoTrans_28_N"/>
</dbReference>
<dbReference type="RefSeq" id="WP_174400398.1">
    <property type="nucleotide sequence ID" value="NZ_VBSB01000018.1"/>
</dbReference>
<keyword evidence="4" id="KW-1185">Reference proteome</keyword>
<dbReference type="Proteomes" id="UP000708347">
    <property type="component" value="Unassembled WGS sequence"/>
</dbReference>
<evidence type="ECO:0000259" key="1">
    <source>
        <dbReference type="Pfam" id="PF03033"/>
    </source>
</evidence>